<protein>
    <submittedName>
        <fullName evidence="2">Thioesterase</fullName>
    </submittedName>
</protein>
<gene>
    <name evidence="2" type="ORF">CMV30_16280</name>
</gene>
<dbReference type="SUPFAM" id="SSF54637">
    <property type="entry name" value="Thioesterase/thiol ester dehydrase-isomerase"/>
    <property type="match status" value="1"/>
</dbReference>
<evidence type="ECO:0000313" key="3">
    <source>
        <dbReference type="Proteomes" id="UP000217265"/>
    </source>
</evidence>
<dbReference type="OrthoDB" id="9800856at2"/>
<evidence type="ECO:0000256" key="1">
    <source>
        <dbReference type="ARBA" id="ARBA00022801"/>
    </source>
</evidence>
<dbReference type="Proteomes" id="UP000217265">
    <property type="component" value="Chromosome"/>
</dbReference>
<dbReference type="CDD" id="cd00586">
    <property type="entry name" value="4HBT"/>
    <property type="match status" value="1"/>
</dbReference>
<dbReference type="PANTHER" id="PTHR31793:SF37">
    <property type="entry name" value="ACYL-COA THIOESTER HYDROLASE YBGC"/>
    <property type="match status" value="1"/>
</dbReference>
<dbReference type="RefSeq" id="WP_096057005.1">
    <property type="nucleotide sequence ID" value="NZ_CP023344.1"/>
</dbReference>
<keyword evidence="1" id="KW-0378">Hydrolase</keyword>
<reference evidence="2 3" key="1">
    <citation type="submission" date="2017-09" db="EMBL/GenBank/DDBJ databases">
        <title>Complete genome sequence of Verrucomicrobial strain HZ-65, isolated from freshwater.</title>
        <authorList>
            <person name="Choi A."/>
        </authorList>
    </citation>
    <scope>NUCLEOTIDE SEQUENCE [LARGE SCALE GENOMIC DNA]</scope>
    <source>
        <strain evidence="2 3">HZ-65</strain>
    </source>
</reference>
<dbReference type="PANTHER" id="PTHR31793">
    <property type="entry name" value="4-HYDROXYBENZOYL-COA THIOESTERASE FAMILY MEMBER"/>
    <property type="match status" value="1"/>
</dbReference>
<dbReference type="AlphaFoldDB" id="A0A290Q9L6"/>
<dbReference type="InterPro" id="IPR050563">
    <property type="entry name" value="4-hydroxybenzoyl-CoA_TE"/>
</dbReference>
<dbReference type="KEGG" id="vbh:CMV30_16280"/>
<dbReference type="Pfam" id="PF13279">
    <property type="entry name" value="4HBT_2"/>
    <property type="match status" value="1"/>
</dbReference>
<name>A0A290Q9L6_9BACT</name>
<dbReference type="InterPro" id="IPR029069">
    <property type="entry name" value="HotDog_dom_sf"/>
</dbReference>
<sequence length="137" mass="15344">MPFVYQRTIHFPDTDAAGVVFFPNYLAICHEAYEESLAAAGISVRTFFMENTLIVPVSKSSAEYLRPLFCGDKIAVTVKPVRLTPDTYAIEFEMTRLDPKPSKPVAHVRTSHVCIRSDNRQRTPLPEALAAWVDNAS</sequence>
<accession>A0A290Q9L6</accession>
<evidence type="ECO:0000313" key="2">
    <source>
        <dbReference type="EMBL" id="ATC65375.1"/>
    </source>
</evidence>
<dbReference type="GO" id="GO:0047617">
    <property type="term" value="F:fatty acyl-CoA hydrolase activity"/>
    <property type="evidence" value="ECO:0007669"/>
    <property type="project" value="TreeGrafter"/>
</dbReference>
<dbReference type="EMBL" id="CP023344">
    <property type="protein sequence ID" value="ATC65375.1"/>
    <property type="molecule type" value="Genomic_DNA"/>
</dbReference>
<proteinExistence type="predicted"/>
<keyword evidence="3" id="KW-1185">Reference proteome</keyword>
<organism evidence="2 3">
    <name type="scientific">Nibricoccus aquaticus</name>
    <dbReference type="NCBI Taxonomy" id="2576891"/>
    <lineage>
        <taxon>Bacteria</taxon>
        <taxon>Pseudomonadati</taxon>
        <taxon>Verrucomicrobiota</taxon>
        <taxon>Opitutia</taxon>
        <taxon>Opitutales</taxon>
        <taxon>Opitutaceae</taxon>
        <taxon>Nibricoccus</taxon>
    </lineage>
</organism>
<dbReference type="Gene3D" id="3.10.129.10">
    <property type="entry name" value="Hotdog Thioesterase"/>
    <property type="match status" value="1"/>
</dbReference>